<dbReference type="Proteomes" id="UP001314796">
    <property type="component" value="Unassembled WGS sequence"/>
</dbReference>
<dbReference type="RefSeq" id="WP_204400451.1">
    <property type="nucleotide sequence ID" value="NZ_JAFBEE010000003.1"/>
</dbReference>
<name>A0ABS2NML4_9FIRM</name>
<dbReference type="Gene3D" id="3.40.50.1220">
    <property type="entry name" value="TPP-binding domain"/>
    <property type="match status" value="1"/>
</dbReference>
<organism evidence="1 2">
    <name type="scientific">Alkaliphilus hydrothermalis</name>
    <dbReference type="NCBI Taxonomy" id="1482730"/>
    <lineage>
        <taxon>Bacteria</taxon>
        <taxon>Bacillati</taxon>
        <taxon>Bacillota</taxon>
        <taxon>Clostridia</taxon>
        <taxon>Peptostreptococcales</taxon>
        <taxon>Natronincolaceae</taxon>
        <taxon>Alkaliphilus</taxon>
    </lineage>
</organism>
<comment type="caution">
    <text evidence="1">The sequence shown here is derived from an EMBL/GenBank/DDBJ whole genome shotgun (WGS) entry which is preliminary data.</text>
</comment>
<keyword evidence="2" id="KW-1185">Reference proteome</keyword>
<gene>
    <name evidence="1" type="ORF">JOC73_000681</name>
</gene>
<dbReference type="EMBL" id="JAFBEE010000003">
    <property type="protein sequence ID" value="MBM7614170.1"/>
    <property type="molecule type" value="Genomic_DNA"/>
</dbReference>
<dbReference type="InterPro" id="IPR029035">
    <property type="entry name" value="DHS-like_NAD/FAD-binding_dom"/>
</dbReference>
<dbReference type="InterPro" id="IPR011990">
    <property type="entry name" value="TPR-like_helical_dom_sf"/>
</dbReference>
<accession>A0ABS2NML4</accession>
<evidence type="ECO:0000313" key="2">
    <source>
        <dbReference type="Proteomes" id="UP001314796"/>
    </source>
</evidence>
<dbReference type="Pfam" id="PF13289">
    <property type="entry name" value="SIR2_2"/>
    <property type="match status" value="1"/>
</dbReference>
<dbReference type="SUPFAM" id="SSF48452">
    <property type="entry name" value="TPR-like"/>
    <property type="match status" value="1"/>
</dbReference>
<dbReference type="SUPFAM" id="SSF52467">
    <property type="entry name" value="DHS-like NAD/FAD-binding domain"/>
    <property type="match status" value="1"/>
</dbReference>
<proteinExistence type="predicted"/>
<protein>
    <recommendedName>
        <fullName evidence="3">SIR2-like domain-containing protein</fullName>
    </recommendedName>
</protein>
<sequence length="986" mass="115965">MSISQYINEINKASRHGKLVFFVGAGLSSLSGYPRWAELVDVFYKRLYGKDREGVLTSDDYLRIPQIFYDVLEENKKNKYDEILREVFDVEKIPNSIHYKILSLNPAHIITTNYDDLLEKTCWQRGKYYTKISAEKDVSGATSSRYLVKVHGDFSRGFNADNVVLKESDYMSYDQNYPLISNLMKTIMATHTIVFIGYGLGDYNINLLLNWVKQLQKDGYNKPFFIRTDQEPIKESDAKYFKNKGLRIIDSASLKKSEGDEYLERYNAVMDVLVDYRNNTVRMEDSEIIELFYQQVQPLFTLKSIRKTELKYVFDNDYFFNVDGLITSNSSTGEGYLERFYSIQIKSNEEIDENTCEKYNAILEFFSKNNIFGMANKTESKSISIINKVTNPIFDANFDEVEQSIDSENDDVEFLYKKAFYLASMGKLEEAYSLYTKIISITIKSENLWVYFLSQINRYHLYQSIKQTKRYLDTIGILTYGRHYQPFSKQFIEQIESELKNFNLNDLFLSMPNEFQEDYKILEFLSDNKFLYDDTVKLFELTNKVKDSMSKGSVTFGLTSENEIMLRVYETIRFLFDNHLLSISFGEFKKYVKNAIILQFEKAEYDLTRDTDRFGFLEVINRSGFYIDYFDFVIISKTFNIDDIKYIERACDISRIVFKEEDKIEEYLSRLILKLEAHYTGDSLQMNILFYSSFINEIKLAVYFAKYVSLSPQCITKLIKAILYLIPLRELDNGKKYLWCERLTKNNSLPEDAVQLIENFLLKEAQNRKDSNYSEMTSNNLFSHNFSLLIHHYYPKYISERLSKYAVNINKSSGNEIDYVYKLSRILTAESKKYLFENKTIKNIKDVIDGINAGDINSIAEYDELVVDYVSDRISEINSNKEKGVTVLKTGDYLVEFASQFFMGELKNEELNEYKGVVDEYDMFIDPNCFDYSKFDPVWLKRYSDELLMKISENKHMRNNILKILKERIVYSKDHMYLSILLKHFV</sequence>
<evidence type="ECO:0008006" key="3">
    <source>
        <dbReference type="Google" id="ProtNLM"/>
    </source>
</evidence>
<reference evidence="1 2" key="1">
    <citation type="submission" date="2021-01" db="EMBL/GenBank/DDBJ databases">
        <title>Genomic Encyclopedia of Type Strains, Phase IV (KMG-IV): sequencing the most valuable type-strain genomes for metagenomic binning, comparative biology and taxonomic classification.</title>
        <authorList>
            <person name="Goeker M."/>
        </authorList>
    </citation>
    <scope>NUCLEOTIDE SEQUENCE [LARGE SCALE GENOMIC DNA]</scope>
    <source>
        <strain evidence="1 2">DSM 25890</strain>
    </source>
</reference>
<evidence type="ECO:0000313" key="1">
    <source>
        <dbReference type="EMBL" id="MBM7614170.1"/>
    </source>
</evidence>